<sequence>MLFARRVFLWAGIYGMLVLVPLYFMEEKLARDFPPAFSHPEQFYGFLGVALAWQFAFLVIASDVRRYRLFMLPAIAEKLLSSVSALLLYAADRVAAMAAVPAVIDLAIALLFAVAFVRCRPGSPDGTTSA</sequence>
<evidence type="ECO:0000313" key="3">
    <source>
        <dbReference type="Proteomes" id="UP000516057"/>
    </source>
</evidence>
<name>A0A7H0HCH9_9BURK</name>
<gene>
    <name evidence="2" type="ORF">H9L24_14380</name>
</gene>
<dbReference type="Proteomes" id="UP000516057">
    <property type="component" value="Chromosome"/>
</dbReference>
<dbReference type="EMBL" id="CP060790">
    <property type="protein sequence ID" value="QNP58245.1"/>
    <property type="molecule type" value="Genomic_DNA"/>
</dbReference>
<feature type="transmembrane region" description="Helical" evidence="1">
    <location>
        <begin position="69"/>
        <end position="90"/>
    </location>
</feature>
<evidence type="ECO:0000256" key="1">
    <source>
        <dbReference type="SAM" id="Phobius"/>
    </source>
</evidence>
<dbReference type="AlphaFoldDB" id="A0A7H0HCH9"/>
<proteinExistence type="predicted"/>
<feature type="transmembrane region" description="Helical" evidence="1">
    <location>
        <begin position="44"/>
        <end position="62"/>
    </location>
</feature>
<protein>
    <submittedName>
        <fullName evidence="2">Uncharacterized protein</fullName>
    </submittedName>
</protein>
<keyword evidence="1" id="KW-1133">Transmembrane helix</keyword>
<accession>A0A7H0HCH9</accession>
<keyword evidence="1" id="KW-0812">Transmembrane</keyword>
<keyword evidence="3" id="KW-1185">Reference proteome</keyword>
<keyword evidence="1" id="KW-0472">Membrane</keyword>
<dbReference type="KEGG" id="amon:H9L24_14380"/>
<organism evidence="2 3">
    <name type="scientific">Paenacidovorax monticola</name>
    <dbReference type="NCBI Taxonomy" id="1926868"/>
    <lineage>
        <taxon>Bacteria</taxon>
        <taxon>Pseudomonadati</taxon>
        <taxon>Pseudomonadota</taxon>
        <taxon>Betaproteobacteria</taxon>
        <taxon>Burkholderiales</taxon>
        <taxon>Comamonadaceae</taxon>
        <taxon>Paenacidovorax</taxon>
    </lineage>
</organism>
<reference evidence="2 3" key="1">
    <citation type="submission" date="2020-08" db="EMBL/GenBank/DDBJ databases">
        <title>Genome sequence of Acidovorax monticola KACC 19171T.</title>
        <authorList>
            <person name="Hyun D.-W."/>
            <person name="Bae J.-W."/>
        </authorList>
    </citation>
    <scope>NUCLEOTIDE SEQUENCE [LARGE SCALE GENOMIC DNA]</scope>
    <source>
        <strain evidence="2 3">KACC 19171</strain>
    </source>
</reference>
<evidence type="ECO:0000313" key="2">
    <source>
        <dbReference type="EMBL" id="QNP58245.1"/>
    </source>
</evidence>
<feature type="transmembrane region" description="Helical" evidence="1">
    <location>
        <begin position="7"/>
        <end position="24"/>
    </location>
</feature>
<feature type="transmembrane region" description="Helical" evidence="1">
    <location>
        <begin position="96"/>
        <end position="117"/>
    </location>
</feature>